<name>A0ACC0FU91_9ERIC</name>
<dbReference type="Proteomes" id="UP001060215">
    <property type="component" value="Chromosome 13"/>
</dbReference>
<evidence type="ECO:0000313" key="2">
    <source>
        <dbReference type="Proteomes" id="UP001060215"/>
    </source>
</evidence>
<comment type="caution">
    <text evidence="1">The sequence shown here is derived from an EMBL/GenBank/DDBJ whole genome shotgun (WGS) entry which is preliminary data.</text>
</comment>
<protein>
    <submittedName>
        <fullName evidence="1">Transcription factor GTE7</fullName>
    </submittedName>
</protein>
<accession>A0ACC0FU91</accession>
<reference evidence="1 2" key="1">
    <citation type="journal article" date="2022" name="Plant J.">
        <title>Chromosome-level genome of Camellia lanceoleosa provides a valuable resource for understanding genome evolution and self-incompatibility.</title>
        <authorList>
            <person name="Gong W."/>
            <person name="Xiao S."/>
            <person name="Wang L."/>
            <person name="Liao Z."/>
            <person name="Chang Y."/>
            <person name="Mo W."/>
            <person name="Hu G."/>
            <person name="Li W."/>
            <person name="Zhao G."/>
            <person name="Zhu H."/>
            <person name="Hu X."/>
            <person name="Ji K."/>
            <person name="Xiang X."/>
            <person name="Song Q."/>
            <person name="Yuan D."/>
            <person name="Jin S."/>
            <person name="Zhang L."/>
        </authorList>
    </citation>
    <scope>NUCLEOTIDE SEQUENCE [LARGE SCALE GENOMIC DNA]</scope>
    <source>
        <strain evidence="1">SQ_2022a</strain>
    </source>
</reference>
<gene>
    <name evidence="1" type="ORF">LOK49_LG12G00632</name>
</gene>
<organism evidence="1 2">
    <name type="scientific">Camellia lanceoleosa</name>
    <dbReference type="NCBI Taxonomy" id="1840588"/>
    <lineage>
        <taxon>Eukaryota</taxon>
        <taxon>Viridiplantae</taxon>
        <taxon>Streptophyta</taxon>
        <taxon>Embryophyta</taxon>
        <taxon>Tracheophyta</taxon>
        <taxon>Spermatophyta</taxon>
        <taxon>Magnoliopsida</taxon>
        <taxon>eudicotyledons</taxon>
        <taxon>Gunneridae</taxon>
        <taxon>Pentapetalae</taxon>
        <taxon>asterids</taxon>
        <taxon>Ericales</taxon>
        <taxon>Theaceae</taxon>
        <taxon>Camellia</taxon>
    </lineage>
</organism>
<dbReference type="EMBL" id="CM045770">
    <property type="protein sequence ID" value="KAI7992244.1"/>
    <property type="molecule type" value="Genomic_DNA"/>
</dbReference>
<proteinExistence type="predicted"/>
<sequence>MQTSRKHDKVQRPEIATKKSKSNSMPTAQKQEKMQVPVSATNPTSSSNPQSLQSPTVPTPSPVQAPPVKPAVVRANPGKQPKPKAKDPNKRQMSMEEKHRLSVGLQSLPQEKMPQLVQIMKKRNSHWPQEEDEIELDIEAIDLETLWELDRFVTNWKKMVSKNKRQALIGNNNSAAATASGEDNALSVSEKTDTVKKLKKGEGGEEEVDIGDEMPMSSFPPVEIEKDDGGRDNGHASSSSSSSSSSGSDSSSSSDSDSGSSSGSDSDADDAQSRGLKSKELSKT</sequence>
<evidence type="ECO:0000313" key="1">
    <source>
        <dbReference type="EMBL" id="KAI7992244.1"/>
    </source>
</evidence>
<keyword evidence="2" id="KW-1185">Reference proteome</keyword>